<dbReference type="AlphaFoldDB" id="A0AAV7MJP2"/>
<comment type="caution">
    <text evidence="1">The sequence shown here is derived from an EMBL/GenBank/DDBJ whole genome shotgun (WGS) entry which is preliminary data.</text>
</comment>
<organism evidence="1 2">
    <name type="scientific">Pleurodeles waltl</name>
    <name type="common">Iberian ribbed newt</name>
    <dbReference type="NCBI Taxonomy" id="8319"/>
    <lineage>
        <taxon>Eukaryota</taxon>
        <taxon>Metazoa</taxon>
        <taxon>Chordata</taxon>
        <taxon>Craniata</taxon>
        <taxon>Vertebrata</taxon>
        <taxon>Euteleostomi</taxon>
        <taxon>Amphibia</taxon>
        <taxon>Batrachia</taxon>
        <taxon>Caudata</taxon>
        <taxon>Salamandroidea</taxon>
        <taxon>Salamandridae</taxon>
        <taxon>Pleurodelinae</taxon>
        <taxon>Pleurodeles</taxon>
    </lineage>
</organism>
<proteinExistence type="predicted"/>
<dbReference type="Proteomes" id="UP001066276">
    <property type="component" value="Chromosome 9"/>
</dbReference>
<dbReference type="EMBL" id="JANPWB010000013">
    <property type="protein sequence ID" value="KAJ1104001.1"/>
    <property type="molecule type" value="Genomic_DNA"/>
</dbReference>
<accession>A0AAV7MJP2</accession>
<sequence>MAAESRRAMVAETSLESGERDCHVIVKAKLSARMPPAARTLLAFAYQMPALFGDLNSSATKGYFIKW</sequence>
<keyword evidence="2" id="KW-1185">Reference proteome</keyword>
<evidence type="ECO:0000313" key="1">
    <source>
        <dbReference type="EMBL" id="KAJ1104001.1"/>
    </source>
</evidence>
<reference evidence="1" key="1">
    <citation type="journal article" date="2022" name="bioRxiv">
        <title>Sequencing and chromosome-scale assembly of the giantPleurodeles waltlgenome.</title>
        <authorList>
            <person name="Brown T."/>
            <person name="Elewa A."/>
            <person name="Iarovenko S."/>
            <person name="Subramanian E."/>
            <person name="Araus A.J."/>
            <person name="Petzold A."/>
            <person name="Susuki M."/>
            <person name="Suzuki K.-i.T."/>
            <person name="Hayashi T."/>
            <person name="Toyoda A."/>
            <person name="Oliveira C."/>
            <person name="Osipova E."/>
            <person name="Leigh N.D."/>
            <person name="Simon A."/>
            <person name="Yun M.H."/>
        </authorList>
    </citation>
    <scope>NUCLEOTIDE SEQUENCE</scope>
    <source>
        <strain evidence="1">20211129_DDA</strain>
        <tissue evidence="1">Liver</tissue>
    </source>
</reference>
<gene>
    <name evidence="1" type="ORF">NDU88_001417</name>
</gene>
<protein>
    <submittedName>
        <fullName evidence="1">Uncharacterized protein</fullName>
    </submittedName>
</protein>
<name>A0AAV7MJP2_PLEWA</name>
<evidence type="ECO:0000313" key="2">
    <source>
        <dbReference type="Proteomes" id="UP001066276"/>
    </source>
</evidence>